<protein>
    <submittedName>
        <fullName evidence="1">Uncharacterized protein</fullName>
    </submittedName>
</protein>
<proteinExistence type="predicted"/>
<dbReference type="EMBL" id="BK014667">
    <property type="protein sequence ID" value="DAD67080.1"/>
    <property type="molecule type" value="Genomic_DNA"/>
</dbReference>
<name>A0A8S5LAY3_9CAUD</name>
<organism evidence="1">
    <name type="scientific">Podoviridae sp. ctBev14</name>
    <dbReference type="NCBI Taxonomy" id="2823556"/>
    <lineage>
        <taxon>Viruses</taxon>
        <taxon>Duplodnaviria</taxon>
        <taxon>Heunggongvirae</taxon>
        <taxon>Uroviricota</taxon>
        <taxon>Caudoviricetes</taxon>
    </lineage>
</organism>
<evidence type="ECO:0000313" key="1">
    <source>
        <dbReference type="EMBL" id="DAD67080.1"/>
    </source>
</evidence>
<sequence length="114" mass="13581">MAKYHTTEQLQKIEHWLNSLAFPLERLKKLEEHCPIIPVYIGVDFFTDKPIRGMLIWYKKHNMHDSIQVDIFTEDTTYCKTFPCGRWTAITTIEALQNFFKYYQITYANGVLND</sequence>
<accession>A0A8S5LAY3</accession>
<reference evidence="1" key="1">
    <citation type="journal article" date="2021" name="Proc. Natl. Acad. Sci. U.S.A.">
        <title>A Catalog of Tens of Thousands of Viruses from Human Metagenomes Reveals Hidden Associations with Chronic Diseases.</title>
        <authorList>
            <person name="Tisza M.J."/>
            <person name="Buck C.B."/>
        </authorList>
    </citation>
    <scope>NUCLEOTIDE SEQUENCE</scope>
    <source>
        <strain evidence="1">CtBev14</strain>
    </source>
</reference>